<dbReference type="STRING" id="596154.Alide2_0432"/>
<dbReference type="eggNOG" id="ENOG502ZV7J">
    <property type="taxonomic scope" value="Bacteria"/>
</dbReference>
<dbReference type="KEGG" id="adk:Alide2_0432"/>
<dbReference type="OrthoDB" id="9962663at2"/>
<organism evidence="1 2">
    <name type="scientific">Alicycliphilus denitrificans (strain DSM 14773 / CIP 107495 / K601)</name>
    <dbReference type="NCBI Taxonomy" id="596154"/>
    <lineage>
        <taxon>Bacteria</taxon>
        <taxon>Pseudomonadati</taxon>
        <taxon>Pseudomonadota</taxon>
        <taxon>Betaproteobacteria</taxon>
        <taxon>Burkholderiales</taxon>
        <taxon>Comamonadaceae</taxon>
        <taxon>Alicycliphilus</taxon>
    </lineage>
</organism>
<gene>
    <name evidence="1" type="ordered locus">Alide2_0432</name>
</gene>
<evidence type="ECO:0000313" key="2">
    <source>
        <dbReference type="Proteomes" id="UP000007938"/>
    </source>
</evidence>
<name>F4G3M6_ALIDK</name>
<dbReference type="RefSeq" id="WP_013721271.1">
    <property type="nucleotide sequence ID" value="NC_015422.1"/>
</dbReference>
<sequence length="88" mass="9677">MATGTVNHIDREMAVSEAAALGDLVDWVTKAKDLIDEILMCAQPSSKLHELLKLHNIAYGNANWLETEAAQGLAYVLQRQNMLIKSLA</sequence>
<dbReference type="HOGENOM" id="CLU_2462270_0_0_4"/>
<dbReference type="EMBL" id="CP002657">
    <property type="protein sequence ID" value="AEB82854.1"/>
    <property type="molecule type" value="Genomic_DNA"/>
</dbReference>
<dbReference type="Proteomes" id="UP000007938">
    <property type="component" value="Chromosome"/>
</dbReference>
<reference evidence="1 2" key="1">
    <citation type="journal article" date="2011" name="J. Bacteriol.">
        <title>Genome Sequences of Alicycliphilus denitrificans Strains BC and K601T.</title>
        <authorList>
            <person name="Oosterkamp M.J."/>
            <person name="Veuskens T."/>
            <person name="Plugge C.M."/>
            <person name="Langenhoff A.A."/>
            <person name="Gerritse J."/>
            <person name="van Berkel W.J."/>
            <person name="Pieper D.H."/>
            <person name="Junca H."/>
            <person name="Goodwin L.A."/>
            <person name="Daligault H.E."/>
            <person name="Bruce D.C."/>
            <person name="Detter J.C."/>
            <person name="Tapia R."/>
            <person name="Han C.S."/>
            <person name="Land M.L."/>
            <person name="Hauser L.J."/>
            <person name="Smidt H."/>
            <person name="Stams A.J."/>
        </authorList>
    </citation>
    <scope>NUCLEOTIDE SEQUENCE [LARGE SCALE GENOMIC DNA]</scope>
    <source>
        <strain evidence="2">DSM 14773 / CIP 107495 / K601</strain>
    </source>
</reference>
<proteinExistence type="predicted"/>
<evidence type="ECO:0000313" key="1">
    <source>
        <dbReference type="EMBL" id="AEB82854.1"/>
    </source>
</evidence>
<accession>F4G3M6</accession>
<dbReference type="AlphaFoldDB" id="F4G3M6"/>
<reference evidence="1 2" key="2">
    <citation type="submission" date="2011-04" db="EMBL/GenBank/DDBJ databases">
        <title>Complete sequence of chromosome of Alicycliphilus denitrificans K601.</title>
        <authorList>
            <consortium name="US DOE Joint Genome Institute"/>
            <person name="Lucas S."/>
            <person name="Han J."/>
            <person name="Lapidus A."/>
            <person name="Cheng J.-F."/>
            <person name="Goodwin L."/>
            <person name="Pitluck S."/>
            <person name="Peters L."/>
            <person name="Zeytun A."/>
            <person name="Detter J.C."/>
            <person name="Han C."/>
            <person name="Tapia R."/>
            <person name="Land M."/>
            <person name="Hauser L."/>
            <person name="Kyrpides N."/>
            <person name="Ivanova N."/>
            <person name="Mikhailova N."/>
            <person name="Pagani I."/>
            <person name="Oosterkamp M."/>
            <person name="Pieper D."/>
            <person name="van Berkel W."/>
            <person name="Langenhoff A."/>
            <person name="Smidt H."/>
            <person name="Stams A."/>
            <person name="Woyke T."/>
        </authorList>
    </citation>
    <scope>NUCLEOTIDE SEQUENCE [LARGE SCALE GENOMIC DNA]</scope>
    <source>
        <strain evidence="2">DSM 14773 / CIP 107495 / K601</strain>
    </source>
</reference>
<keyword evidence="2" id="KW-1185">Reference proteome</keyword>
<protein>
    <submittedName>
        <fullName evidence="1">Uncharacterized protein</fullName>
    </submittedName>
</protein>